<protein>
    <submittedName>
        <fullName evidence="2">Uncharacterized protein</fullName>
    </submittedName>
</protein>
<evidence type="ECO:0000313" key="3">
    <source>
        <dbReference type="Proteomes" id="UP001237642"/>
    </source>
</evidence>
<comment type="caution">
    <text evidence="2">The sequence shown here is derived from an EMBL/GenBank/DDBJ whole genome shotgun (WGS) entry which is preliminary data.</text>
</comment>
<name>A0AAD8JKS7_9APIA</name>
<feature type="compositionally biased region" description="Low complexity" evidence="1">
    <location>
        <begin position="92"/>
        <end position="107"/>
    </location>
</feature>
<dbReference type="AlphaFoldDB" id="A0AAD8JKS7"/>
<feature type="region of interest" description="Disordered" evidence="1">
    <location>
        <begin position="75"/>
        <end position="117"/>
    </location>
</feature>
<dbReference type="Proteomes" id="UP001237642">
    <property type="component" value="Unassembled WGS sequence"/>
</dbReference>
<dbReference type="PANTHER" id="PTHR37718:SF2">
    <property type="entry name" value="OS03G0205150 PROTEIN"/>
    <property type="match status" value="1"/>
</dbReference>
<organism evidence="2 3">
    <name type="scientific">Heracleum sosnowskyi</name>
    <dbReference type="NCBI Taxonomy" id="360622"/>
    <lineage>
        <taxon>Eukaryota</taxon>
        <taxon>Viridiplantae</taxon>
        <taxon>Streptophyta</taxon>
        <taxon>Embryophyta</taxon>
        <taxon>Tracheophyta</taxon>
        <taxon>Spermatophyta</taxon>
        <taxon>Magnoliopsida</taxon>
        <taxon>eudicotyledons</taxon>
        <taxon>Gunneridae</taxon>
        <taxon>Pentapetalae</taxon>
        <taxon>asterids</taxon>
        <taxon>campanulids</taxon>
        <taxon>Apiales</taxon>
        <taxon>Apiaceae</taxon>
        <taxon>Apioideae</taxon>
        <taxon>apioid superclade</taxon>
        <taxon>Tordylieae</taxon>
        <taxon>Tordyliinae</taxon>
        <taxon>Heracleum</taxon>
    </lineage>
</organism>
<sequence length="117" mass="13741">MDPRYIPETSKHLEKQNELLWEAYRSMTHELQKLQVEEEMLMRKFYEAMSAQGLNKKSSSKREIRYVYSRRPRTKKVPAIEAPPQMSLSDNLTATPPTPTTSDLDPPVNRRYNRKGT</sequence>
<keyword evidence="3" id="KW-1185">Reference proteome</keyword>
<reference evidence="2" key="1">
    <citation type="submission" date="2023-02" db="EMBL/GenBank/DDBJ databases">
        <title>Genome of toxic invasive species Heracleum sosnowskyi carries increased number of genes despite the absence of recent whole-genome duplications.</title>
        <authorList>
            <person name="Schelkunov M."/>
            <person name="Shtratnikova V."/>
            <person name="Makarenko M."/>
            <person name="Klepikova A."/>
            <person name="Omelchenko D."/>
            <person name="Novikova G."/>
            <person name="Obukhova E."/>
            <person name="Bogdanov V."/>
            <person name="Penin A."/>
            <person name="Logacheva M."/>
        </authorList>
    </citation>
    <scope>NUCLEOTIDE SEQUENCE</scope>
    <source>
        <strain evidence="2">Hsosn_3</strain>
        <tissue evidence="2">Leaf</tissue>
    </source>
</reference>
<accession>A0AAD8JKS7</accession>
<evidence type="ECO:0000313" key="2">
    <source>
        <dbReference type="EMBL" id="KAK1405073.1"/>
    </source>
</evidence>
<gene>
    <name evidence="2" type="ORF">POM88_004678</name>
</gene>
<evidence type="ECO:0000256" key="1">
    <source>
        <dbReference type="SAM" id="MobiDB-lite"/>
    </source>
</evidence>
<dbReference type="EMBL" id="JAUIZM010000001">
    <property type="protein sequence ID" value="KAK1405073.1"/>
    <property type="molecule type" value="Genomic_DNA"/>
</dbReference>
<proteinExistence type="predicted"/>
<reference evidence="2" key="2">
    <citation type="submission" date="2023-05" db="EMBL/GenBank/DDBJ databases">
        <authorList>
            <person name="Schelkunov M.I."/>
        </authorList>
    </citation>
    <scope>NUCLEOTIDE SEQUENCE</scope>
    <source>
        <strain evidence="2">Hsosn_3</strain>
        <tissue evidence="2">Leaf</tissue>
    </source>
</reference>
<dbReference type="PANTHER" id="PTHR37718">
    <property type="entry name" value="BNAC03G61340D PROTEIN"/>
    <property type="match status" value="1"/>
</dbReference>